<accession>A0A0X3NX35</accession>
<dbReference type="SMART" id="SM00060">
    <property type="entry name" value="FN3"/>
    <property type="match status" value="2"/>
</dbReference>
<dbReference type="InterPro" id="IPR003961">
    <property type="entry name" value="FN3_dom"/>
</dbReference>
<keyword evidence="3" id="KW-0675">Receptor</keyword>
<dbReference type="EMBL" id="GEEE01019100">
    <property type="protein sequence ID" value="JAP44125.1"/>
    <property type="molecule type" value="Transcribed_RNA"/>
</dbReference>
<dbReference type="Pfam" id="PF00041">
    <property type="entry name" value="fn3"/>
    <property type="match status" value="2"/>
</dbReference>
<dbReference type="PROSITE" id="PS50853">
    <property type="entry name" value="FN3"/>
    <property type="match status" value="2"/>
</dbReference>
<proteinExistence type="predicted"/>
<dbReference type="Gene3D" id="2.60.40.10">
    <property type="entry name" value="Immunoglobulins"/>
    <property type="match status" value="2"/>
</dbReference>
<reference evidence="3" key="1">
    <citation type="submission" date="2016-01" db="EMBL/GenBank/DDBJ databases">
        <title>Reference transcriptome for the parasite Schistocephalus solidus: insights into the molecular evolution of parasitism.</title>
        <authorList>
            <person name="Hebert F.O."/>
            <person name="Grambauer S."/>
            <person name="Barber I."/>
            <person name="Landry C.R."/>
            <person name="Aubin-Horth N."/>
        </authorList>
    </citation>
    <scope>NUCLEOTIDE SEQUENCE</scope>
</reference>
<evidence type="ECO:0000259" key="2">
    <source>
        <dbReference type="PROSITE" id="PS50853"/>
    </source>
</evidence>
<feature type="domain" description="Fibronectin type-III" evidence="2">
    <location>
        <begin position="119"/>
        <end position="210"/>
    </location>
</feature>
<organism evidence="3">
    <name type="scientific">Schistocephalus solidus</name>
    <name type="common">Tapeworm</name>
    <dbReference type="NCBI Taxonomy" id="70667"/>
    <lineage>
        <taxon>Eukaryota</taxon>
        <taxon>Metazoa</taxon>
        <taxon>Spiralia</taxon>
        <taxon>Lophotrochozoa</taxon>
        <taxon>Platyhelminthes</taxon>
        <taxon>Cestoda</taxon>
        <taxon>Eucestoda</taxon>
        <taxon>Diphyllobothriidea</taxon>
        <taxon>Diphyllobothriidae</taxon>
        <taxon>Schistocephalus</taxon>
    </lineage>
</organism>
<feature type="chain" id="PRO_5007050770" evidence="1">
    <location>
        <begin position="20"/>
        <end position="213"/>
    </location>
</feature>
<dbReference type="SUPFAM" id="SSF49265">
    <property type="entry name" value="Fibronectin type III"/>
    <property type="match status" value="1"/>
</dbReference>
<evidence type="ECO:0000256" key="1">
    <source>
        <dbReference type="SAM" id="SignalP"/>
    </source>
</evidence>
<sequence length="213" mass="24013">MIQLKLCLIFTIYLVWAEARNDGDKFNPRKLTAEVQSARSIRLRWQAAEKSDQSTQLYNIICPASYPFFFKTNRTSYTVKKASPGTSYWCIIHSVSSSGYWYKPGVSIGATTWNAVARNPRHLNALVQNDTCVRLTWQAVRKSDRKPALYTIVINSDKGNSITTSDTSYAVTNLNSSLTYKFEVFSTNPAGNFYQPGVATDVTPWKIALKTIN</sequence>
<gene>
    <name evidence="3" type="primary">PTPRH</name>
    <name evidence="3" type="ORF">TR136314</name>
</gene>
<dbReference type="AlphaFoldDB" id="A0A0X3NX35"/>
<feature type="signal peptide" evidence="1">
    <location>
        <begin position="1"/>
        <end position="19"/>
    </location>
</feature>
<dbReference type="InterPro" id="IPR013783">
    <property type="entry name" value="Ig-like_fold"/>
</dbReference>
<dbReference type="CDD" id="cd00063">
    <property type="entry name" value="FN3"/>
    <property type="match status" value="2"/>
</dbReference>
<dbReference type="InterPro" id="IPR036116">
    <property type="entry name" value="FN3_sf"/>
</dbReference>
<feature type="domain" description="Fibronectin type-III" evidence="2">
    <location>
        <begin position="27"/>
        <end position="115"/>
    </location>
</feature>
<protein>
    <submittedName>
        <fullName evidence="3">Receptor-type tyrosine-protein phosphatase H</fullName>
    </submittedName>
</protein>
<name>A0A0X3NX35_SCHSO</name>
<evidence type="ECO:0000313" key="3">
    <source>
        <dbReference type="EMBL" id="JAP44125.1"/>
    </source>
</evidence>
<keyword evidence="1" id="KW-0732">Signal</keyword>